<name>A0ABS9YYI2_9MYCO</name>
<gene>
    <name evidence="7" type="primary">arcC</name>
    <name evidence="7" type="ORF">K9U37_16115</name>
</gene>
<dbReference type="Proteomes" id="UP001139068">
    <property type="component" value="Unassembled WGS sequence"/>
</dbReference>
<proteinExistence type="inferred from homology"/>
<evidence type="ECO:0000256" key="3">
    <source>
        <dbReference type="ARBA" id="ARBA00022777"/>
    </source>
</evidence>
<dbReference type="SUPFAM" id="SSF53633">
    <property type="entry name" value="Carbamate kinase-like"/>
    <property type="match status" value="1"/>
</dbReference>
<reference evidence="7" key="1">
    <citation type="journal article" date="2022" name="ISME J.">
        <title>Identification of active gaseous-alkane degraders at natural gas seeps.</title>
        <authorList>
            <person name="Farhan Ul Haque M."/>
            <person name="Hernandez M."/>
            <person name="Crombie A.T."/>
            <person name="Murrell J.C."/>
        </authorList>
    </citation>
    <scope>NUCLEOTIDE SEQUENCE</scope>
    <source>
        <strain evidence="7">ANDR5</strain>
    </source>
</reference>
<dbReference type="CDD" id="cd04235">
    <property type="entry name" value="AAK_CK"/>
    <property type="match status" value="1"/>
</dbReference>
<keyword evidence="8" id="KW-1185">Reference proteome</keyword>
<comment type="caution">
    <text evidence="7">The sequence shown here is derived from an EMBL/GenBank/DDBJ whole genome shotgun (WGS) entry which is preliminary data.</text>
</comment>
<dbReference type="Gene3D" id="3.40.1160.10">
    <property type="entry name" value="Acetylglutamate kinase-like"/>
    <property type="match status" value="1"/>
</dbReference>
<dbReference type="InterPro" id="IPR036393">
    <property type="entry name" value="AceGlu_kinase-like_sf"/>
</dbReference>
<dbReference type="NCBIfam" id="TIGR00746">
    <property type="entry name" value="arcC"/>
    <property type="match status" value="1"/>
</dbReference>
<dbReference type="RefSeq" id="WP_243072522.1">
    <property type="nucleotide sequence ID" value="NZ_JAIVFL010000001.1"/>
</dbReference>
<accession>A0ABS9YYI2</accession>
<dbReference type="InterPro" id="IPR001048">
    <property type="entry name" value="Asp/Glu/Uridylate_kinase"/>
</dbReference>
<keyword evidence="2 5" id="KW-0808">Transferase</keyword>
<feature type="domain" description="Aspartate/glutamate/uridylate kinase" evidence="6">
    <location>
        <begin position="1"/>
        <end position="281"/>
    </location>
</feature>
<keyword evidence="3 5" id="KW-0418">Kinase</keyword>
<evidence type="ECO:0000256" key="5">
    <source>
        <dbReference type="PIRNR" id="PIRNR000723"/>
    </source>
</evidence>
<comment type="similarity">
    <text evidence="1 5">Belongs to the carbamate kinase family.</text>
</comment>
<dbReference type="GO" id="GO:0008804">
    <property type="term" value="F:carbamate kinase activity"/>
    <property type="evidence" value="ECO:0007669"/>
    <property type="project" value="UniProtKB-EC"/>
</dbReference>
<dbReference type="NCBIfam" id="NF009008">
    <property type="entry name" value="PRK12354.1"/>
    <property type="match status" value="1"/>
</dbReference>
<sequence length="302" mass="31613">MRIVIALGGNALLQRGQPMTAENQRANIRLAAERIASIAPGNEIVVAHGNGPQVGLLALQDLAYEAVDPYPLDVLGAETEAMIGYVIEQELGNLLPFEQPFATVLTMVEVDPADPAFAHPTKPIGPIYDKATAERLAAEHGWAVAPDGDNYRRVVASPKPQRIFEIDPIRMLVEQGVIVICAGGGGIPTMYGEDGKLRGVEAVIDKDLAASLLAQELDADLLVIATDVDGVYTGWGTPEQTKLGSVTVDEIVEMNLPAGSMGPKVAAACGFATATKNEAVIGSLADIDSIVTGAAGTRVRVG</sequence>
<protein>
    <recommendedName>
        <fullName evidence="4 5">Carbamate kinase</fullName>
    </recommendedName>
</protein>
<dbReference type="PANTHER" id="PTHR30409:SF1">
    <property type="entry name" value="CARBAMATE KINASE-RELATED"/>
    <property type="match status" value="1"/>
</dbReference>
<dbReference type="EMBL" id="JAIVFL010000001">
    <property type="protein sequence ID" value="MCI4676315.1"/>
    <property type="molecule type" value="Genomic_DNA"/>
</dbReference>
<evidence type="ECO:0000256" key="1">
    <source>
        <dbReference type="ARBA" id="ARBA00011066"/>
    </source>
</evidence>
<evidence type="ECO:0000313" key="7">
    <source>
        <dbReference type="EMBL" id="MCI4676315.1"/>
    </source>
</evidence>
<dbReference type="InterPro" id="IPR003964">
    <property type="entry name" value="Carb_kinase"/>
</dbReference>
<evidence type="ECO:0000259" key="6">
    <source>
        <dbReference type="Pfam" id="PF00696"/>
    </source>
</evidence>
<evidence type="ECO:0000256" key="4">
    <source>
        <dbReference type="NCBIfam" id="TIGR00746"/>
    </source>
</evidence>
<dbReference type="Pfam" id="PF00696">
    <property type="entry name" value="AA_kinase"/>
    <property type="match status" value="1"/>
</dbReference>
<dbReference type="PANTHER" id="PTHR30409">
    <property type="entry name" value="CARBAMATE KINASE"/>
    <property type="match status" value="1"/>
</dbReference>
<organism evidence="7 8">
    <name type="scientific">Candidatus Mycolicibacterium alkanivorans</name>
    <dbReference type="NCBI Taxonomy" id="2954114"/>
    <lineage>
        <taxon>Bacteria</taxon>
        <taxon>Bacillati</taxon>
        <taxon>Actinomycetota</taxon>
        <taxon>Actinomycetes</taxon>
        <taxon>Mycobacteriales</taxon>
        <taxon>Mycobacteriaceae</taxon>
        <taxon>Mycolicibacterium</taxon>
    </lineage>
</organism>
<dbReference type="PIRSF" id="PIRSF000723">
    <property type="entry name" value="Carbamate_kin"/>
    <property type="match status" value="1"/>
</dbReference>
<evidence type="ECO:0000313" key="8">
    <source>
        <dbReference type="Proteomes" id="UP001139068"/>
    </source>
</evidence>
<dbReference type="PRINTS" id="PR01469">
    <property type="entry name" value="CARBMTKINASE"/>
</dbReference>
<evidence type="ECO:0000256" key="2">
    <source>
        <dbReference type="ARBA" id="ARBA00022679"/>
    </source>
</evidence>